<dbReference type="GO" id="GO:0071949">
    <property type="term" value="F:FAD binding"/>
    <property type="evidence" value="ECO:0007669"/>
    <property type="project" value="InterPro"/>
</dbReference>
<gene>
    <name evidence="7" type="ORF">EJ04DRAFT_516174</name>
</gene>
<evidence type="ECO:0000256" key="4">
    <source>
        <dbReference type="ARBA" id="ARBA00023033"/>
    </source>
</evidence>
<dbReference type="Pfam" id="PF01494">
    <property type="entry name" value="FAD_binding_3"/>
    <property type="match status" value="1"/>
</dbReference>
<comment type="caution">
    <text evidence="7">The sequence shown here is derived from an EMBL/GenBank/DDBJ whole genome shotgun (WGS) entry which is preliminary data.</text>
</comment>
<evidence type="ECO:0000313" key="8">
    <source>
        <dbReference type="Proteomes" id="UP000799444"/>
    </source>
</evidence>
<protein>
    <submittedName>
        <fullName evidence="7">Monooxygenase</fullName>
    </submittedName>
</protein>
<dbReference type="Gene3D" id="3.50.50.60">
    <property type="entry name" value="FAD/NAD(P)-binding domain"/>
    <property type="match status" value="1"/>
</dbReference>
<evidence type="ECO:0000256" key="1">
    <source>
        <dbReference type="ARBA" id="ARBA00022630"/>
    </source>
</evidence>
<keyword evidence="2" id="KW-0274">FAD</keyword>
<feature type="domain" description="FAD-binding" evidence="6">
    <location>
        <begin position="7"/>
        <end position="368"/>
    </location>
</feature>
<keyword evidence="1" id="KW-0285">Flavoprotein</keyword>
<keyword evidence="8" id="KW-1185">Reference proteome</keyword>
<keyword evidence="3" id="KW-0560">Oxidoreductase</keyword>
<reference evidence="7" key="1">
    <citation type="journal article" date="2020" name="Stud. Mycol.">
        <title>101 Dothideomycetes genomes: a test case for predicting lifestyles and emergence of pathogens.</title>
        <authorList>
            <person name="Haridas S."/>
            <person name="Albert R."/>
            <person name="Binder M."/>
            <person name="Bloem J."/>
            <person name="Labutti K."/>
            <person name="Salamov A."/>
            <person name="Andreopoulos B."/>
            <person name="Baker S."/>
            <person name="Barry K."/>
            <person name="Bills G."/>
            <person name="Bluhm B."/>
            <person name="Cannon C."/>
            <person name="Castanera R."/>
            <person name="Culley D."/>
            <person name="Daum C."/>
            <person name="Ezra D."/>
            <person name="Gonzalez J."/>
            <person name="Henrissat B."/>
            <person name="Kuo A."/>
            <person name="Liang C."/>
            <person name="Lipzen A."/>
            <person name="Lutzoni F."/>
            <person name="Magnuson J."/>
            <person name="Mondo S."/>
            <person name="Nolan M."/>
            <person name="Ohm R."/>
            <person name="Pangilinan J."/>
            <person name="Park H.-J."/>
            <person name="Ramirez L."/>
            <person name="Alfaro M."/>
            <person name="Sun H."/>
            <person name="Tritt A."/>
            <person name="Yoshinaga Y."/>
            <person name="Zwiers L.-H."/>
            <person name="Turgeon B."/>
            <person name="Goodwin S."/>
            <person name="Spatafora J."/>
            <person name="Crous P."/>
            <person name="Grigoriev I."/>
        </authorList>
    </citation>
    <scope>NUCLEOTIDE SEQUENCE</scope>
    <source>
        <strain evidence="7">CBS 125425</strain>
    </source>
</reference>
<evidence type="ECO:0000256" key="3">
    <source>
        <dbReference type="ARBA" id="ARBA00023002"/>
    </source>
</evidence>
<dbReference type="OrthoDB" id="655030at2759"/>
<dbReference type="InterPro" id="IPR036188">
    <property type="entry name" value="FAD/NAD-bd_sf"/>
</dbReference>
<evidence type="ECO:0000256" key="2">
    <source>
        <dbReference type="ARBA" id="ARBA00022827"/>
    </source>
</evidence>
<sequence>MSSLPKIALIGAGPASLTLANILQRHSIPLTIYESSPTPRNQGGTLDLHPAAGQLALREAGLWDAFTQHARPEADVLKLCHIDGTILWDENAADKQPQKQLEHGRPEIDREALMRILVDGLREGTIRYGKKLLRVSPTSPTATTTHALHFADGTIESDFDLIVGGDGAWSKVRALLAPGTAPSYSGISSLECWINDVAARPAVRDFVGEGSVFAFGEGRAVQAQRQGGGSLRTYANLRVPEDFWETCGIDVERGGDGARRDFVDRYLDGVGQELRSVVLESGDAMIPRKLYELPVGWRWDGRPGVTLIGDAAHVMTPFAGVGVNVGMADGLVLARGIVAVSKGEKELGEAVREYEEEMFPRAEKNARKTAHGKEHHFTDTGAREFADRLRAHYGGEKKSAPGV</sequence>
<dbReference type="EMBL" id="ML996255">
    <property type="protein sequence ID" value="KAF2729129.1"/>
    <property type="molecule type" value="Genomic_DNA"/>
</dbReference>
<dbReference type="SUPFAM" id="SSF51905">
    <property type="entry name" value="FAD/NAD(P)-binding domain"/>
    <property type="match status" value="1"/>
</dbReference>
<accession>A0A9P4QMA2</accession>
<organism evidence="7 8">
    <name type="scientific">Polyplosphaeria fusca</name>
    <dbReference type="NCBI Taxonomy" id="682080"/>
    <lineage>
        <taxon>Eukaryota</taxon>
        <taxon>Fungi</taxon>
        <taxon>Dikarya</taxon>
        <taxon>Ascomycota</taxon>
        <taxon>Pezizomycotina</taxon>
        <taxon>Dothideomycetes</taxon>
        <taxon>Pleosporomycetidae</taxon>
        <taxon>Pleosporales</taxon>
        <taxon>Tetraplosphaeriaceae</taxon>
        <taxon>Polyplosphaeria</taxon>
    </lineage>
</organism>
<dbReference type="InterPro" id="IPR002938">
    <property type="entry name" value="FAD-bd"/>
</dbReference>
<dbReference type="PANTHER" id="PTHR46972">
    <property type="entry name" value="MONOOXYGENASE ASQM-RELATED"/>
    <property type="match status" value="1"/>
</dbReference>
<proteinExistence type="predicted"/>
<keyword evidence="4 7" id="KW-0503">Monooxygenase</keyword>
<dbReference type="PANTHER" id="PTHR46972:SF1">
    <property type="entry name" value="FAD DEPENDENT OXIDOREDUCTASE DOMAIN-CONTAINING PROTEIN"/>
    <property type="match status" value="1"/>
</dbReference>
<dbReference type="GO" id="GO:0004497">
    <property type="term" value="F:monooxygenase activity"/>
    <property type="evidence" value="ECO:0007669"/>
    <property type="project" value="UniProtKB-KW"/>
</dbReference>
<evidence type="ECO:0000259" key="6">
    <source>
        <dbReference type="Pfam" id="PF01494"/>
    </source>
</evidence>
<dbReference type="Proteomes" id="UP000799444">
    <property type="component" value="Unassembled WGS sequence"/>
</dbReference>
<dbReference type="AlphaFoldDB" id="A0A9P4QMA2"/>
<evidence type="ECO:0000313" key="7">
    <source>
        <dbReference type="EMBL" id="KAF2729129.1"/>
    </source>
</evidence>
<name>A0A9P4QMA2_9PLEO</name>
<evidence type="ECO:0000256" key="5">
    <source>
        <dbReference type="SAM" id="MobiDB-lite"/>
    </source>
</evidence>
<feature type="region of interest" description="Disordered" evidence="5">
    <location>
        <begin position="362"/>
        <end position="381"/>
    </location>
</feature>
<dbReference type="PRINTS" id="PR00420">
    <property type="entry name" value="RNGMNOXGNASE"/>
</dbReference>